<dbReference type="PANTHER" id="PTHR30087">
    <property type="entry name" value="INNER MEMBRANE PROTEIN"/>
    <property type="match status" value="1"/>
</dbReference>
<organism evidence="1">
    <name type="scientific">marine sediment metagenome</name>
    <dbReference type="NCBI Taxonomy" id="412755"/>
    <lineage>
        <taxon>unclassified sequences</taxon>
        <taxon>metagenomes</taxon>
        <taxon>ecological metagenomes</taxon>
    </lineage>
</organism>
<dbReference type="InterPro" id="IPR007553">
    <property type="entry name" value="2-thiour_desulf"/>
</dbReference>
<dbReference type="EMBL" id="BARU01004602">
    <property type="protein sequence ID" value="GAH21970.1"/>
    <property type="molecule type" value="Genomic_DNA"/>
</dbReference>
<name>X1ENT6_9ZZZZ</name>
<dbReference type="AlphaFoldDB" id="X1ENT6"/>
<sequence>LNLYFHPVYILKEKKFYNNRLNNGIKGKNECKMKLCSACLLGIKCAWDGKDRKNEKVMALLKKEILIPVCPEQLGGLPTPRPPQEIQGHSGEDVLDNKCRVINKEGSDVTEQFIRGAFEVLKIMRLLGVKEFIAKHESPACGYGKIYDGTFTGKIINGDGVTTALLKRNGITIIMEETFDSI</sequence>
<gene>
    <name evidence="1" type="ORF">S03H2_09162</name>
</gene>
<protein>
    <submittedName>
        <fullName evidence="1">Uncharacterized protein</fullName>
    </submittedName>
</protein>
<dbReference type="PANTHER" id="PTHR30087:SF1">
    <property type="entry name" value="HYPOTHETICAL CYTOSOLIC PROTEIN"/>
    <property type="match status" value="1"/>
</dbReference>
<dbReference type="Pfam" id="PF04463">
    <property type="entry name" value="2-thiour_desulf"/>
    <property type="match status" value="1"/>
</dbReference>
<proteinExistence type="predicted"/>
<evidence type="ECO:0000313" key="1">
    <source>
        <dbReference type="EMBL" id="GAH21970.1"/>
    </source>
</evidence>
<feature type="non-terminal residue" evidence="1">
    <location>
        <position position="1"/>
    </location>
</feature>
<reference evidence="1" key="1">
    <citation type="journal article" date="2014" name="Front. Microbiol.">
        <title>High frequency of phylogenetically diverse reductive dehalogenase-homologous genes in deep subseafloor sedimentary metagenomes.</title>
        <authorList>
            <person name="Kawai M."/>
            <person name="Futagami T."/>
            <person name="Toyoda A."/>
            <person name="Takaki Y."/>
            <person name="Nishi S."/>
            <person name="Hori S."/>
            <person name="Arai W."/>
            <person name="Tsubouchi T."/>
            <person name="Morono Y."/>
            <person name="Uchiyama I."/>
            <person name="Ito T."/>
            <person name="Fujiyama A."/>
            <person name="Inagaki F."/>
            <person name="Takami H."/>
        </authorList>
    </citation>
    <scope>NUCLEOTIDE SEQUENCE</scope>
    <source>
        <strain evidence="1">Expedition CK06-06</strain>
    </source>
</reference>
<accession>X1ENT6</accession>
<comment type="caution">
    <text evidence="1">The sequence shown here is derived from an EMBL/GenBank/DDBJ whole genome shotgun (WGS) entry which is preliminary data.</text>
</comment>